<evidence type="ECO:0000313" key="15">
    <source>
        <dbReference type="Proteomes" id="UP000318053"/>
    </source>
</evidence>
<keyword evidence="6" id="KW-0441">Lipid A biosynthesis</keyword>
<keyword evidence="9" id="KW-0862">Zinc</keyword>
<feature type="compositionally biased region" description="Polar residues" evidence="13">
    <location>
        <begin position="288"/>
        <end position="297"/>
    </location>
</feature>
<keyword evidence="7" id="KW-0479">Metal-binding</keyword>
<dbReference type="AlphaFoldDB" id="A0A5C5XXZ1"/>
<evidence type="ECO:0000256" key="11">
    <source>
        <dbReference type="ARBA" id="ARBA00024535"/>
    </source>
</evidence>
<dbReference type="InterPro" id="IPR004463">
    <property type="entry name" value="UDP-acyl_GlcNac_deAcase"/>
</dbReference>
<dbReference type="UniPathway" id="UPA00359">
    <property type="reaction ID" value="UER00478"/>
</dbReference>
<evidence type="ECO:0000256" key="13">
    <source>
        <dbReference type="SAM" id="MobiDB-lite"/>
    </source>
</evidence>
<evidence type="ECO:0000256" key="12">
    <source>
        <dbReference type="NCBIfam" id="TIGR00325"/>
    </source>
</evidence>
<evidence type="ECO:0000313" key="14">
    <source>
        <dbReference type="EMBL" id="TWT67548.1"/>
    </source>
</evidence>
<dbReference type="RefSeq" id="WP_146391391.1">
    <property type="nucleotide sequence ID" value="NZ_SJPK01000004.1"/>
</dbReference>
<dbReference type="NCBIfam" id="TIGR00325">
    <property type="entry name" value="lpxC"/>
    <property type="match status" value="1"/>
</dbReference>
<evidence type="ECO:0000256" key="2">
    <source>
        <dbReference type="ARBA" id="ARBA00002923"/>
    </source>
</evidence>
<evidence type="ECO:0000256" key="5">
    <source>
        <dbReference type="ARBA" id="ARBA00022516"/>
    </source>
</evidence>
<dbReference type="InterPro" id="IPR020568">
    <property type="entry name" value="Ribosomal_Su5_D2-typ_SF"/>
</dbReference>
<comment type="function">
    <text evidence="2">Catalyzes the hydrolysis of UDP-3-O-myristoyl-N-acetylglucosamine to form UDP-3-O-myristoylglucosamine and acetate, the committed step in lipid A biosynthesis.</text>
</comment>
<dbReference type="EMBL" id="SJPK01000004">
    <property type="protein sequence ID" value="TWT67548.1"/>
    <property type="molecule type" value="Genomic_DNA"/>
</dbReference>
<comment type="pathway">
    <text evidence="3">Glycolipid biosynthesis; lipid IV(A) biosynthesis; lipid IV(A) from (3R)-3-hydroxytetradecanoyl-[acyl-carrier-protein] and UDP-N-acetyl-alpha-D-glucosamine: step 2/6.</text>
</comment>
<evidence type="ECO:0000256" key="7">
    <source>
        <dbReference type="ARBA" id="ARBA00022723"/>
    </source>
</evidence>
<dbReference type="GO" id="GO:0016020">
    <property type="term" value="C:membrane"/>
    <property type="evidence" value="ECO:0007669"/>
    <property type="project" value="GOC"/>
</dbReference>
<dbReference type="GO" id="GO:0046872">
    <property type="term" value="F:metal ion binding"/>
    <property type="evidence" value="ECO:0007669"/>
    <property type="project" value="UniProtKB-KW"/>
</dbReference>
<evidence type="ECO:0000256" key="4">
    <source>
        <dbReference type="ARBA" id="ARBA00012745"/>
    </source>
</evidence>
<evidence type="ECO:0000256" key="10">
    <source>
        <dbReference type="ARBA" id="ARBA00023098"/>
    </source>
</evidence>
<dbReference type="InterPro" id="IPR011334">
    <property type="entry name" value="UDP-acyl_GlcNac_deAcase_C"/>
</dbReference>
<evidence type="ECO:0000256" key="1">
    <source>
        <dbReference type="ARBA" id="ARBA00001947"/>
    </source>
</evidence>
<dbReference type="Proteomes" id="UP000318053">
    <property type="component" value="Unassembled WGS sequence"/>
</dbReference>
<reference evidence="14 15" key="1">
    <citation type="submission" date="2019-02" db="EMBL/GenBank/DDBJ databases">
        <title>Deep-cultivation of Planctomycetes and their phenomic and genomic characterization uncovers novel biology.</title>
        <authorList>
            <person name="Wiegand S."/>
            <person name="Jogler M."/>
            <person name="Boedeker C."/>
            <person name="Pinto D."/>
            <person name="Vollmers J."/>
            <person name="Rivas-Marin E."/>
            <person name="Kohn T."/>
            <person name="Peeters S.H."/>
            <person name="Heuer A."/>
            <person name="Rast P."/>
            <person name="Oberbeckmann S."/>
            <person name="Bunk B."/>
            <person name="Jeske O."/>
            <person name="Meyerdierks A."/>
            <person name="Storesund J.E."/>
            <person name="Kallscheuer N."/>
            <person name="Luecker S."/>
            <person name="Lage O.M."/>
            <person name="Pohl T."/>
            <person name="Merkel B.J."/>
            <person name="Hornburger P."/>
            <person name="Mueller R.-W."/>
            <person name="Bruemmer F."/>
            <person name="Labrenz M."/>
            <person name="Spormann A.M."/>
            <person name="Op Den Camp H."/>
            <person name="Overmann J."/>
            <person name="Amann R."/>
            <person name="Jetten M.S.M."/>
            <person name="Mascher T."/>
            <person name="Medema M.H."/>
            <person name="Devos D.P."/>
            <person name="Kaster A.-K."/>
            <person name="Ovreas L."/>
            <person name="Rohde M."/>
            <person name="Galperin M.Y."/>
            <person name="Jogler C."/>
        </authorList>
    </citation>
    <scope>NUCLEOTIDE SEQUENCE [LARGE SCALE GENOMIC DNA]</scope>
    <source>
        <strain evidence="14 15">CA85</strain>
    </source>
</reference>
<evidence type="ECO:0000256" key="3">
    <source>
        <dbReference type="ARBA" id="ARBA00005002"/>
    </source>
</evidence>
<dbReference type="SUPFAM" id="SSF54211">
    <property type="entry name" value="Ribosomal protein S5 domain 2-like"/>
    <property type="match status" value="2"/>
</dbReference>
<comment type="caution">
    <text evidence="14">The sequence shown here is derived from an EMBL/GenBank/DDBJ whole genome shotgun (WGS) entry which is preliminary data.</text>
</comment>
<dbReference type="GO" id="GO:0103117">
    <property type="term" value="F:UDP-3-O-acyl-N-acetylglucosamine deacetylase activity"/>
    <property type="evidence" value="ECO:0007669"/>
    <property type="project" value="UniProtKB-UniRule"/>
</dbReference>
<keyword evidence="5" id="KW-0444">Lipid biosynthesis</keyword>
<evidence type="ECO:0000256" key="9">
    <source>
        <dbReference type="ARBA" id="ARBA00022833"/>
    </source>
</evidence>
<dbReference type="Gene3D" id="3.30.1700.10">
    <property type="entry name" value="lpxc deacetylase, domain 2"/>
    <property type="match status" value="1"/>
</dbReference>
<dbReference type="Pfam" id="PF03331">
    <property type="entry name" value="LpxC"/>
    <property type="match status" value="1"/>
</dbReference>
<name>A0A5C5XXZ1_9BACT</name>
<keyword evidence="8 14" id="KW-0378">Hydrolase</keyword>
<accession>A0A5C5XXZ1</accession>
<organism evidence="14 15">
    <name type="scientific">Allorhodopirellula solitaria</name>
    <dbReference type="NCBI Taxonomy" id="2527987"/>
    <lineage>
        <taxon>Bacteria</taxon>
        <taxon>Pseudomonadati</taxon>
        <taxon>Planctomycetota</taxon>
        <taxon>Planctomycetia</taxon>
        <taxon>Pirellulales</taxon>
        <taxon>Pirellulaceae</taxon>
        <taxon>Allorhodopirellula</taxon>
    </lineage>
</organism>
<dbReference type="OrthoDB" id="9772788at2"/>
<proteinExistence type="predicted"/>
<dbReference type="EC" id="3.5.1.108" evidence="4 12"/>
<protein>
    <recommendedName>
        <fullName evidence="4 12">UDP-3-O-acyl-N-acetylglucosamine deacetylase</fullName>
        <ecNumber evidence="4 12">3.5.1.108</ecNumber>
    </recommendedName>
</protein>
<comment type="catalytic activity">
    <reaction evidence="11">
        <text>a UDP-3-O-[(3R)-3-hydroxyacyl]-N-acetyl-alpha-D-glucosamine + H2O = a UDP-3-O-[(3R)-3-hydroxyacyl]-alpha-D-glucosamine + acetate</text>
        <dbReference type="Rhea" id="RHEA:67816"/>
        <dbReference type="ChEBI" id="CHEBI:15377"/>
        <dbReference type="ChEBI" id="CHEBI:30089"/>
        <dbReference type="ChEBI" id="CHEBI:137740"/>
        <dbReference type="ChEBI" id="CHEBI:173225"/>
        <dbReference type="EC" id="3.5.1.108"/>
    </reaction>
</comment>
<gene>
    <name evidence="14" type="primary">lpxC</name>
    <name evidence="14" type="ORF">CA85_23990</name>
</gene>
<dbReference type="PANTHER" id="PTHR33694">
    <property type="entry name" value="UDP-3-O-ACYL-N-ACETYLGLUCOSAMINE DEACETYLASE 1, MITOCHONDRIAL-RELATED"/>
    <property type="match status" value="1"/>
</dbReference>
<evidence type="ECO:0000256" key="6">
    <source>
        <dbReference type="ARBA" id="ARBA00022556"/>
    </source>
</evidence>
<keyword evidence="15" id="KW-1185">Reference proteome</keyword>
<sequence>MIGYRNEHTIAAPCEVTGRGYWSGQEVRLRFQPAPAGTGIVFVRSDLSGTPQCPARIEYADSIQFRTNLESGAARFSMVEHVMAALAGLEVDNCYVESDAEEMPGLDGSSQAYVVAIESAGLVIQGAPKRQCVIERPMTIQLGEATIEVIPNQNGVASYGYQLAYEQVSEIRDQSFEFELNPRQFVRQVASARTFVTLDQAEQLRSSGVAQHVSNQELLVIGPQGPVENRYRFGNECARHKTLDMVGDLALVGVDFVGQFRSDRGGHRLNGMLANHLSQMIDEEKPSSDSAMKSSNGHRVDKAA</sequence>
<keyword evidence="10" id="KW-0443">Lipid metabolism</keyword>
<dbReference type="GO" id="GO:0009245">
    <property type="term" value="P:lipid A biosynthetic process"/>
    <property type="evidence" value="ECO:0007669"/>
    <property type="project" value="UniProtKB-UniRule"/>
</dbReference>
<dbReference type="PANTHER" id="PTHR33694:SF1">
    <property type="entry name" value="UDP-3-O-ACYL-N-ACETYLGLUCOSAMINE DEACETYLASE 1, MITOCHONDRIAL-RELATED"/>
    <property type="match status" value="1"/>
</dbReference>
<dbReference type="InterPro" id="IPR015870">
    <property type="entry name" value="UDP-acyl_N-AcGlcN_deAcase_N"/>
</dbReference>
<feature type="region of interest" description="Disordered" evidence="13">
    <location>
        <begin position="283"/>
        <end position="304"/>
    </location>
</feature>
<dbReference type="Gene3D" id="3.30.230.20">
    <property type="entry name" value="lpxc deacetylase, domain 1"/>
    <property type="match status" value="1"/>
</dbReference>
<evidence type="ECO:0000256" key="8">
    <source>
        <dbReference type="ARBA" id="ARBA00022801"/>
    </source>
</evidence>
<comment type="cofactor">
    <cofactor evidence="1">
        <name>Zn(2+)</name>
        <dbReference type="ChEBI" id="CHEBI:29105"/>
    </cofactor>
</comment>